<evidence type="ECO:0000256" key="1">
    <source>
        <dbReference type="SAM" id="Phobius"/>
    </source>
</evidence>
<dbReference type="Proteomes" id="UP000431913">
    <property type="component" value="Unassembled WGS sequence"/>
</dbReference>
<evidence type="ECO:0000313" key="3">
    <source>
        <dbReference type="Proteomes" id="UP000431913"/>
    </source>
</evidence>
<keyword evidence="1" id="KW-0812">Transmembrane</keyword>
<keyword evidence="1" id="KW-0472">Membrane</keyword>
<gene>
    <name evidence="2" type="ORF">FYJ76_14185</name>
</gene>
<dbReference type="RefSeq" id="WP_119980871.1">
    <property type="nucleotide sequence ID" value="NZ_CAOJUJ010000024.1"/>
</dbReference>
<keyword evidence="1" id="KW-1133">Transmembrane helix</keyword>
<accession>A0A6I2UDR2</accession>
<feature type="transmembrane region" description="Helical" evidence="1">
    <location>
        <begin position="39"/>
        <end position="61"/>
    </location>
</feature>
<proteinExistence type="predicted"/>
<comment type="caution">
    <text evidence="2">The sequence shown here is derived from an EMBL/GenBank/DDBJ whole genome shotgun (WGS) entry which is preliminary data.</text>
</comment>
<dbReference type="EMBL" id="VUNJ01000019">
    <property type="protein sequence ID" value="MST93065.1"/>
    <property type="molecule type" value="Genomic_DNA"/>
</dbReference>
<sequence>MNRKKWCAVFVAGCAAGLMVAICTSVWMERPGAAGGEVLILPLIGLLLYVGYEFGRLATLAQAEQRHRRRRNVPPYRVE</sequence>
<reference evidence="2 3" key="1">
    <citation type="submission" date="2019-08" db="EMBL/GenBank/DDBJ databases">
        <title>In-depth cultivation of the pig gut microbiome towards novel bacterial diversity and tailored functional studies.</title>
        <authorList>
            <person name="Wylensek D."/>
            <person name="Hitch T.C.A."/>
            <person name="Clavel T."/>
        </authorList>
    </citation>
    <scope>NUCLEOTIDE SEQUENCE [LARGE SCALE GENOMIC DNA]</scope>
    <source>
        <strain evidence="2 3">WCA3-601-WT-6J</strain>
    </source>
</reference>
<dbReference type="AlphaFoldDB" id="A0A6I2UDR2"/>
<organism evidence="2 3">
    <name type="scientific">Ruthenibacterium lactatiformans</name>
    <dbReference type="NCBI Taxonomy" id="1550024"/>
    <lineage>
        <taxon>Bacteria</taxon>
        <taxon>Bacillati</taxon>
        <taxon>Bacillota</taxon>
        <taxon>Clostridia</taxon>
        <taxon>Eubacteriales</taxon>
        <taxon>Oscillospiraceae</taxon>
        <taxon>Ruthenibacterium</taxon>
    </lineage>
</organism>
<protein>
    <submittedName>
        <fullName evidence="2">Uncharacterized protein</fullName>
    </submittedName>
</protein>
<name>A0A6I2UDR2_9FIRM</name>
<evidence type="ECO:0000313" key="2">
    <source>
        <dbReference type="EMBL" id="MST93065.1"/>
    </source>
</evidence>